<dbReference type="PANTHER" id="PTHR47926">
    <property type="entry name" value="PENTATRICOPEPTIDE REPEAT-CONTAINING PROTEIN"/>
    <property type="match status" value="1"/>
</dbReference>
<dbReference type="Pfam" id="PF01535">
    <property type="entry name" value="PPR"/>
    <property type="match status" value="3"/>
</dbReference>
<dbReference type="FunFam" id="1.25.40.10:FF:000090">
    <property type="entry name" value="Pentatricopeptide repeat-containing protein, chloroplastic"/>
    <property type="match status" value="1"/>
</dbReference>
<keyword evidence="4" id="KW-1185">Reference proteome</keyword>
<dbReference type="Proteomes" id="UP001630127">
    <property type="component" value="Unassembled WGS sequence"/>
</dbReference>
<accession>A0ABD2ZBU4</accession>
<protein>
    <recommendedName>
        <fullName evidence="5">Pentatricopeptide repeat-containing protein</fullName>
    </recommendedName>
</protein>
<dbReference type="InterPro" id="IPR046960">
    <property type="entry name" value="PPR_At4g14850-like_plant"/>
</dbReference>
<keyword evidence="1" id="KW-0677">Repeat</keyword>
<dbReference type="Gene3D" id="1.25.40.10">
    <property type="entry name" value="Tetratricopeptide repeat domain"/>
    <property type="match status" value="3"/>
</dbReference>
<evidence type="ECO:0008006" key="5">
    <source>
        <dbReference type="Google" id="ProtNLM"/>
    </source>
</evidence>
<feature type="repeat" description="PPR" evidence="2">
    <location>
        <begin position="352"/>
        <end position="387"/>
    </location>
</feature>
<gene>
    <name evidence="3" type="ORF">ACH5RR_022484</name>
</gene>
<evidence type="ECO:0000256" key="2">
    <source>
        <dbReference type="PROSITE-ProRule" id="PRU00708"/>
    </source>
</evidence>
<dbReference type="EMBL" id="JBJUIK010000010">
    <property type="protein sequence ID" value="KAL3515582.1"/>
    <property type="molecule type" value="Genomic_DNA"/>
</dbReference>
<dbReference type="InterPro" id="IPR011990">
    <property type="entry name" value="TPR-like_helical_dom_sf"/>
</dbReference>
<name>A0ABD2ZBU4_9GENT</name>
<proteinExistence type="predicted"/>
<evidence type="ECO:0000313" key="3">
    <source>
        <dbReference type="EMBL" id="KAL3515582.1"/>
    </source>
</evidence>
<dbReference type="InterPro" id="IPR046848">
    <property type="entry name" value="E_motif"/>
</dbReference>
<feature type="repeat" description="PPR" evidence="2">
    <location>
        <begin position="83"/>
        <end position="117"/>
    </location>
</feature>
<dbReference type="AlphaFoldDB" id="A0ABD2ZBU4"/>
<dbReference type="Pfam" id="PF13041">
    <property type="entry name" value="PPR_2"/>
    <property type="match status" value="1"/>
</dbReference>
<evidence type="ECO:0000256" key="1">
    <source>
        <dbReference type="ARBA" id="ARBA00022737"/>
    </source>
</evidence>
<sequence length="514" mass="57839">MGECARHISFLARHYRALLRSAARHSAFDVGQKLHATATTSGLLALSAPNSFLRNTILHCYAACDNPHLAHKVFDEIPHSCKDTVDWTALMNCYTRGGFPLETLNLFVVMRRVGVPVDEITLVSFFNACAKLGDEWLGYQGYVCLVKMGFWYSVKACNAMMDMHVKCGFMHDARRVFDEMNERSVVSWTVLLEGVLKFEGLESGRVVFDEMPERNQVSWTIIMVRYVEKGCTGEAFRLLKEMLFDHGLELNFVTLSSLLLACTRSGDVVMGRWVHLHALKMMGNKMDVMVTTSLIDMYAKCGRIEVAYRLFKAMPCRNVATWNAMLNGLAMHGKGSAVLNMLDKMVMEVKPDDVTFTVVLNACSHSGLVDQGRVVFSNLESKYGVRPSMEHYACVVDLLARAGHLEEAETIIMGMPMQPNEFVLGSLLGSCSVHRKLGLGERVMQELLRIYPQNVEYHVLLSNLYASVGRPEKANSFRGVLKTRGIRKVPGMSFAIEKGTNLPRDMEYTSYWMK</sequence>
<evidence type="ECO:0000313" key="4">
    <source>
        <dbReference type="Proteomes" id="UP001630127"/>
    </source>
</evidence>
<reference evidence="3 4" key="1">
    <citation type="submission" date="2024-11" db="EMBL/GenBank/DDBJ databases">
        <title>A near-complete genome assembly of Cinchona calisaya.</title>
        <authorList>
            <person name="Lian D.C."/>
            <person name="Zhao X.W."/>
            <person name="Wei L."/>
        </authorList>
    </citation>
    <scope>NUCLEOTIDE SEQUENCE [LARGE SCALE GENOMIC DNA]</scope>
    <source>
        <tissue evidence="3">Nenye</tissue>
    </source>
</reference>
<dbReference type="PANTHER" id="PTHR47926:SF436">
    <property type="entry name" value="PENTATRICOPEPTIDE REPEAT-CONTAINING PROTEIN ELI1, CHLOROPLASTIC-LIKE ISOFORM X2"/>
    <property type="match status" value="1"/>
</dbReference>
<dbReference type="PROSITE" id="PS51375">
    <property type="entry name" value="PPR"/>
    <property type="match status" value="4"/>
</dbReference>
<dbReference type="Pfam" id="PF20431">
    <property type="entry name" value="E_motif"/>
    <property type="match status" value="1"/>
</dbReference>
<feature type="repeat" description="PPR" evidence="2">
    <location>
        <begin position="287"/>
        <end position="321"/>
    </location>
</feature>
<feature type="repeat" description="PPR" evidence="2">
    <location>
        <begin position="153"/>
        <end position="187"/>
    </location>
</feature>
<dbReference type="InterPro" id="IPR002885">
    <property type="entry name" value="PPR_rpt"/>
</dbReference>
<organism evidence="3 4">
    <name type="scientific">Cinchona calisaya</name>
    <dbReference type="NCBI Taxonomy" id="153742"/>
    <lineage>
        <taxon>Eukaryota</taxon>
        <taxon>Viridiplantae</taxon>
        <taxon>Streptophyta</taxon>
        <taxon>Embryophyta</taxon>
        <taxon>Tracheophyta</taxon>
        <taxon>Spermatophyta</taxon>
        <taxon>Magnoliopsida</taxon>
        <taxon>eudicotyledons</taxon>
        <taxon>Gunneridae</taxon>
        <taxon>Pentapetalae</taxon>
        <taxon>asterids</taxon>
        <taxon>lamiids</taxon>
        <taxon>Gentianales</taxon>
        <taxon>Rubiaceae</taxon>
        <taxon>Cinchonoideae</taxon>
        <taxon>Cinchoneae</taxon>
        <taxon>Cinchona</taxon>
    </lineage>
</organism>
<dbReference type="NCBIfam" id="TIGR00756">
    <property type="entry name" value="PPR"/>
    <property type="match status" value="4"/>
</dbReference>
<comment type="caution">
    <text evidence="3">The sequence shown here is derived from an EMBL/GenBank/DDBJ whole genome shotgun (WGS) entry which is preliminary data.</text>
</comment>